<protein>
    <recommendedName>
        <fullName evidence="3">Serine/threonine-protein phosphatase PGAM5, mitochondrial</fullName>
    </recommendedName>
    <alternativeName>
        <fullName evidence="4">Serine/threonine-protein phosphatase Pgam5, mitochondrial</fullName>
    </alternativeName>
</protein>
<dbReference type="GO" id="GO:0090141">
    <property type="term" value="P:positive regulation of mitochondrial fission"/>
    <property type="evidence" value="ECO:0007669"/>
    <property type="project" value="TreeGrafter"/>
</dbReference>
<dbReference type="InterPro" id="IPR029033">
    <property type="entry name" value="His_PPase_superfam"/>
</dbReference>
<dbReference type="SUPFAM" id="SSF53254">
    <property type="entry name" value="Phosphoglycerate mutase-like"/>
    <property type="match status" value="1"/>
</dbReference>
<dbReference type="AlphaFoldDB" id="A0A0S4J0R9"/>
<feature type="region of interest" description="Disordered" evidence="5">
    <location>
        <begin position="86"/>
        <end position="113"/>
    </location>
</feature>
<keyword evidence="2" id="KW-0378">Hydrolase</keyword>
<dbReference type="VEuPathDB" id="TriTrypDB:BSAL_84690"/>
<feature type="compositionally biased region" description="Pro residues" evidence="5">
    <location>
        <begin position="102"/>
        <end position="113"/>
    </location>
</feature>
<dbReference type="InterPro" id="IPR013078">
    <property type="entry name" value="His_Pase_superF_clade-1"/>
</dbReference>
<gene>
    <name evidence="6" type="ORF">BSAL_84690</name>
</gene>
<evidence type="ECO:0000256" key="3">
    <source>
        <dbReference type="ARBA" id="ARBA00039765"/>
    </source>
</evidence>
<accession>A0A0S4J0R9</accession>
<name>A0A0S4J0R9_BODSA</name>
<comment type="similarity">
    <text evidence="1">Belongs to the phosphoglycerate mutase family. BPG-dependent PGAM subfamily.</text>
</comment>
<dbReference type="GO" id="GO:0005739">
    <property type="term" value="C:mitochondrion"/>
    <property type="evidence" value="ECO:0007669"/>
    <property type="project" value="TreeGrafter"/>
</dbReference>
<dbReference type="PANTHER" id="PTHR20935">
    <property type="entry name" value="PHOSPHOGLYCERATE MUTASE-RELATED"/>
    <property type="match status" value="1"/>
</dbReference>
<organism evidence="6 7">
    <name type="scientific">Bodo saltans</name>
    <name type="common">Flagellated protozoan</name>
    <dbReference type="NCBI Taxonomy" id="75058"/>
    <lineage>
        <taxon>Eukaryota</taxon>
        <taxon>Discoba</taxon>
        <taxon>Euglenozoa</taxon>
        <taxon>Kinetoplastea</taxon>
        <taxon>Metakinetoplastina</taxon>
        <taxon>Eubodonida</taxon>
        <taxon>Bodonidae</taxon>
        <taxon>Bodo</taxon>
    </lineage>
</organism>
<evidence type="ECO:0000256" key="1">
    <source>
        <dbReference type="ARBA" id="ARBA00006717"/>
    </source>
</evidence>
<dbReference type="GO" id="GO:0004722">
    <property type="term" value="F:protein serine/threonine phosphatase activity"/>
    <property type="evidence" value="ECO:0007669"/>
    <property type="project" value="TreeGrafter"/>
</dbReference>
<evidence type="ECO:0000256" key="2">
    <source>
        <dbReference type="ARBA" id="ARBA00022801"/>
    </source>
</evidence>
<dbReference type="InterPro" id="IPR051021">
    <property type="entry name" value="Mito_Ser/Thr_phosphatase"/>
</dbReference>
<evidence type="ECO:0000256" key="4">
    <source>
        <dbReference type="ARBA" id="ARBA00040722"/>
    </source>
</evidence>
<evidence type="ECO:0000313" key="6">
    <source>
        <dbReference type="EMBL" id="CUG75339.1"/>
    </source>
</evidence>
<dbReference type="Gene3D" id="3.40.50.1240">
    <property type="entry name" value="Phosphoglycerate mutase-like"/>
    <property type="match status" value="1"/>
</dbReference>
<feature type="region of interest" description="Disordered" evidence="5">
    <location>
        <begin position="38"/>
        <end position="62"/>
    </location>
</feature>
<sequence length="354" mass="38697">MSSALRKFFTTCAVGAAASSCQSTIVMCQEERPFELVPPPMLPSQLTTKPTTTGSSSDEEFQVKTWGVKWDNDWDGRRNTRRPAATTINESESASSASAPPTQQPTQPPPPPTATLRQFLMVRHGQYCNESNKDAADSDKQLTALGKQQAASTGRFLREAMLSRVGDQIFIASKLDRVYVSELTRAKQTAAALLDAYCEGDRDAAAALLASPDGLLNERFPCDPEPAYPKRAKVSHMKLVEDAFHKYIHRPDDETQHTSTVTELMVGHGNIIRYFTCRALQLPPEAWLRLSIPHCSVTNLVIRRNGTVKLVAYGSFSHLAPQLQTVLNVPYGEAAAAAAPEEVLQQLPGAQTSA</sequence>
<dbReference type="Proteomes" id="UP000051952">
    <property type="component" value="Unassembled WGS sequence"/>
</dbReference>
<dbReference type="Pfam" id="PF00300">
    <property type="entry name" value="His_Phos_1"/>
    <property type="match status" value="2"/>
</dbReference>
<feature type="compositionally biased region" description="Polar residues" evidence="5">
    <location>
        <begin position="44"/>
        <end position="56"/>
    </location>
</feature>
<dbReference type="EMBL" id="CYKH01000982">
    <property type="protein sequence ID" value="CUG75339.1"/>
    <property type="molecule type" value="Genomic_DNA"/>
</dbReference>
<dbReference type="PROSITE" id="PS51257">
    <property type="entry name" value="PROKAR_LIPOPROTEIN"/>
    <property type="match status" value="1"/>
</dbReference>
<proteinExistence type="inferred from homology"/>
<keyword evidence="7" id="KW-1185">Reference proteome</keyword>
<evidence type="ECO:0000313" key="7">
    <source>
        <dbReference type="Proteomes" id="UP000051952"/>
    </source>
</evidence>
<evidence type="ECO:0000256" key="5">
    <source>
        <dbReference type="SAM" id="MobiDB-lite"/>
    </source>
</evidence>
<dbReference type="SMART" id="SM00855">
    <property type="entry name" value="PGAM"/>
    <property type="match status" value="1"/>
</dbReference>
<dbReference type="OMA" id="THIMIKP"/>
<reference evidence="7" key="1">
    <citation type="submission" date="2015-09" db="EMBL/GenBank/DDBJ databases">
        <authorList>
            <consortium name="Pathogen Informatics"/>
        </authorList>
    </citation>
    <scope>NUCLEOTIDE SEQUENCE [LARGE SCALE GENOMIC DNA]</scope>
    <source>
        <strain evidence="7">Lake Konstanz</strain>
    </source>
</reference>
<dbReference type="OrthoDB" id="2118094at2759"/>
<dbReference type="PANTHER" id="PTHR20935:SF0">
    <property type="entry name" value="SERINE_THREONINE-PROTEIN PHOSPHATASE PGAM5, MITOCHONDRIAL"/>
    <property type="match status" value="1"/>
</dbReference>
<dbReference type="CDD" id="cd07067">
    <property type="entry name" value="HP_PGM_like"/>
    <property type="match status" value="1"/>
</dbReference>